<feature type="active site" description="Proton acceptor" evidence="3">
    <location>
        <position position="181"/>
    </location>
</feature>
<dbReference type="Pfam" id="PF01041">
    <property type="entry name" value="DegT_DnrJ_EryC1"/>
    <property type="match status" value="1"/>
</dbReference>
<gene>
    <name evidence="6" type="ORF">SAMN05192562_104266</name>
</gene>
<dbReference type="Gene3D" id="3.40.640.10">
    <property type="entry name" value="Type I PLP-dependent aspartate aminotransferase-like (Major domain)"/>
    <property type="match status" value="1"/>
</dbReference>
<dbReference type="OrthoDB" id="9804264at2"/>
<evidence type="ECO:0000313" key="6">
    <source>
        <dbReference type="EMBL" id="SFU05363.1"/>
    </source>
</evidence>
<dbReference type="InterPro" id="IPR015421">
    <property type="entry name" value="PyrdxlP-dep_Trfase_major"/>
</dbReference>
<dbReference type="InterPro" id="IPR000653">
    <property type="entry name" value="DegT/StrS_aminotransferase"/>
</dbReference>
<dbReference type="SUPFAM" id="SSF53383">
    <property type="entry name" value="PLP-dependent transferases"/>
    <property type="match status" value="1"/>
</dbReference>
<evidence type="ECO:0000256" key="4">
    <source>
        <dbReference type="PIRSR" id="PIRSR000390-2"/>
    </source>
</evidence>
<name>A0A1I7D136_9ENTR</name>
<protein>
    <submittedName>
        <fullName evidence="6">dTDP-4-amino-4,6-dideoxygalactose transaminase</fullName>
    </submittedName>
</protein>
<dbReference type="NCBIfam" id="NF008687">
    <property type="entry name" value="PRK11706.1"/>
    <property type="match status" value="1"/>
</dbReference>
<feature type="modified residue" description="N6-(pyridoxal phosphate)lysine" evidence="4">
    <location>
        <position position="181"/>
    </location>
</feature>
<dbReference type="PANTHER" id="PTHR30244:SF34">
    <property type="entry name" value="DTDP-4-AMINO-4,6-DIDEOXYGALACTOSE TRANSAMINASE"/>
    <property type="match status" value="1"/>
</dbReference>
<evidence type="ECO:0000256" key="5">
    <source>
        <dbReference type="RuleBase" id="RU004508"/>
    </source>
</evidence>
<dbReference type="NCBIfam" id="TIGR02379">
    <property type="entry name" value="ECA_wecE"/>
    <property type="match status" value="1"/>
</dbReference>
<dbReference type="RefSeq" id="WP_090123259.1">
    <property type="nucleotide sequence ID" value="NZ_CP045300.1"/>
</dbReference>
<dbReference type="GO" id="GO:0019180">
    <property type="term" value="F:dTDP-4-amino-4,6-dideoxygalactose transaminase activity"/>
    <property type="evidence" value="ECO:0007669"/>
    <property type="project" value="TreeGrafter"/>
</dbReference>
<dbReference type="Proteomes" id="UP000199187">
    <property type="component" value="Unassembled WGS sequence"/>
</dbReference>
<sequence length="376" mass="42204">MIPFNKPYLHGNELTYISQAVSGGKISGDGVFTKKSHEFFEKKYGFKKVLLTTSCTDALEMAAILLDIQPGDEVIAPSYTFVSTVNAFSLRGAKLVFVDSYSDNPNINPVAIRNNITAKTKAIVIVHYAGVACDMDAVMAISKEFNIPVVEDAAQAIDSYYNDKPLGSIGTFGTFSFHETKNIISGEGGMLVINDEKYIQRAEIIREKGTNRASFFRGEVNKYGWVDIGSSFLPSDIIAAYLYAQLEKIDTIQAKRKALWQRYHDGLNELAAKGFITLPVVPEFATNNAHMFYIVCENIKARSELIQYLKGNGIHSVFHYLSLNKSDYYLANNESVDLENSDRFTDCLLRLPMFYELELEQVDYICSKISDFYNVK</sequence>
<accession>A0A1I7D136</accession>
<evidence type="ECO:0000313" key="7">
    <source>
        <dbReference type="Proteomes" id="UP000199187"/>
    </source>
</evidence>
<dbReference type="EMBL" id="FPAU01000004">
    <property type="protein sequence ID" value="SFU05363.1"/>
    <property type="molecule type" value="Genomic_DNA"/>
</dbReference>
<dbReference type="CDD" id="cd00616">
    <property type="entry name" value="AHBA_syn"/>
    <property type="match status" value="1"/>
</dbReference>
<dbReference type="PANTHER" id="PTHR30244">
    <property type="entry name" value="TRANSAMINASE"/>
    <property type="match status" value="1"/>
</dbReference>
<dbReference type="GO" id="GO:0030170">
    <property type="term" value="F:pyridoxal phosphate binding"/>
    <property type="evidence" value="ECO:0007669"/>
    <property type="project" value="TreeGrafter"/>
</dbReference>
<evidence type="ECO:0000256" key="3">
    <source>
        <dbReference type="PIRSR" id="PIRSR000390-1"/>
    </source>
</evidence>
<evidence type="ECO:0000256" key="1">
    <source>
        <dbReference type="ARBA" id="ARBA00022898"/>
    </source>
</evidence>
<organism evidence="6 7">
    <name type="scientific">Kosakonia arachidis</name>
    <dbReference type="NCBI Taxonomy" id="551989"/>
    <lineage>
        <taxon>Bacteria</taxon>
        <taxon>Pseudomonadati</taxon>
        <taxon>Pseudomonadota</taxon>
        <taxon>Gammaproteobacteria</taxon>
        <taxon>Enterobacterales</taxon>
        <taxon>Enterobacteriaceae</taxon>
        <taxon>Kosakonia</taxon>
    </lineage>
</organism>
<dbReference type="InterPro" id="IPR012749">
    <property type="entry name" value="WecE-like"/>
</dbReference>
<comment type="similarity">
    <text evidence="2 5">Belongs to the DegT/DnrJ/EryC1 family.</text>
</comment>
<keyword evidence="1 4" id="KW-0663">Pyridoxal phosphate</keyword>
<dbReference type="GO" id="GO:0000271">
    <property type="term" value="P:polysaccharide biosynthetic process"/>
    <property type="evidence" value="ECO:0007669"/>
    <property type="project" value="TreeGrafter"/>
</dbReference>
<dbReference type="PIRSF" id="PIRSF000390">
    <property type="entry name" value="PLP_StrS"/>
    <property type="match status" value="1"/>
</dbReference>
<keyword evidence="7" id="KW-1185">Reference proteome</keyword>
<dbReference type="AlphaFoldDB" id="A0A1I7D136"/>
<dbReference type="FunFam" id="3.40.640.10:FF:000037">
    <property type="entry name" value="dTDP-4-amino-4,6-dideoxygalactose transaminase"/>
    <property type="match status" value="1"/>
</dbReference>
<reference evidence="7" key="1">
    <citation type="submission" date="2016-10" db="EMBL/GenBank/DDBJ databases">
        <authorList>
            <person name="Varghese N."/>
            <person name="Submissions S."/>
        </authorList>
    </citation>
    <scope>NUCLEOTIDE SEQUENCE [LARGE SCALE GENOMIC DNA]</scope>
    <source>
        <strain evidence="7">Ah-143</strain>
    </source>
</reference>
<dbReference type="InterPro" id="IPR015424">
    <property type="entry name" value="PyrdxlP-dep_Trfase"/>
</dbReference>
<proteinExistence type="inferred from homology"/>
<evidence type="ECO:0000256" key="2">
    <source>
        <dbReference type="ARBA" id="ARBA00037999"/>
    </source>
</evidence>